<sequence length="72" mass="8121">MERFTFLQQPNNEFISPNEGDIETKCPFVSERGPSCELCGAPPTSVNLDPQGGYAHCDDCGGRFRIPRKFRR</sequence>
<protein>
    <submittedName>
        <fullName evidence="1">Uncharacterized protein</fullName>
    </submittedName>
</protein>
<name>A0A0G0PTT3_9BACT</name>
<dbReference type="Proteomes" id="UP000034793">
    <property type="component" value="Unassembled WGS sequence"/>
</dbReference>
<accession>A0A0G0PTT3</accession>
<gene>
    <name evidence="1" type="ORF">UT61_C0048G0004</name>
</gene>
<evidence type="ECO:0000313" key="2">
    <source>
        <dbReference type="Proteomes" id="UP000034793"/>
    </source>
</evidence>
<proteinExistence type="predicted"/>
<dbReference type="EMBL" id="LBXL01000048">
    <property type="protein sequence ID" value="KKR28511.1"/>
    <property type="molecule type" value="Genomic_DNA"/>
</dbReference>
<dbReference type="AlphaFoldDB" id="A0A0G0PTT3"/>
<comment type="caution">
    <text evidence="1">The sequence shown here is derived from an EMBL/GenBank/DDBJ whole genome shotgun (WGS) entry which is preliminary data.</text>
</comment>
<reference evidence="1 2" key="1">
    <citation type="journal article" date="2015" name="Nature">
        <title>rRNA introns, odd ribosomes, and small enigmatic genomes across a large radiation of phyla.</title>
        <authorList>
            <person name="Brown C.T."/>
            <person name="Hug L.A."/>
            <person name="Thomas B.C."/>
            <person name="Sharon I."/>
            <person name="Castelle C.J."/>
            <person name="Singh A."/>
            <person name="Wilkins M.J."/>
            <person name="Williams K.H."/>
            <person name="Banfield J.F."/>
        </authorList>
    </citation>
    <scope>NUCLEOTIDE SEQUENCE [LARGE SCALE GENOMIC DNA]</scope>
</reference>
<organism evidence="1 2">
    <name type="scientific">Candidatus Woesebacteria bacterium GW2011_GWA1_39_8</name>
    <dbReference type="NCBI Taxonomy" id="1618552"/>
    <lineage>
        <taxon>Bacteria</taxon>
        <taxon>Candidatus Woeseibacteriota</taxon>
    </lineage>
</organism>
<evidence type="ECO:0000313" key="1">
    <source>
        <dbReference type="EMBL" id="KKR28511.1"/>
    </source>
</evidence>